<dbReference type="EMBL" id="FNKO01000001">
    <property type="protein sequence ID" value="SDQ37047.1"/>
    <property type="molecule type" value="Genomic_DNA"/>
</dbReference>
<evidence type="ECO:0000313" key="2">
    <source>
        <dbReference type="EMBL" id="SDQ37047.1"/>
    </source>
</evidence>
<feature type="domain" description="DUF397" evidence="1">
    <location>
        <begin position="11"/>
        <end position="29"/>
    </location>
</feature>
<dbReference type="STRING" id="995062.SAMN04489718_1508"/>
<evidence type="ECO:0000313" key="3">
    <source>
        <dbReference type="Proteomes" id="UP000199301"/>
    </source>
</evidence>
<dbReference type="RefSeq" id="WP_092521933.1">
    <property type="nucleotide sequence ID" value="NZ_FNKO01000001.1"/>
</dbReference>
<accession>A0A1H1ABL8</accession>
<gene>
    <name evidence="2" type="ORF">SAMN04489718_1508</name>
</gene>
<name>A0A1H1ABL8_9ACTN</name>
<keyword evidence="3" id="KW-1185">Reference proteome</keyword>
<dbReference type="Pfam" id="PF04149">
    <property type="entry name" value="DUF397"/>
    <property type="match status" value="2"/>
</dbReference>
<feature type="domain" description="DUF397" evidence="1">
    <location>
        <begin position="34"/>
        <end position="85"/>
    </location>
</feature>
<dbReference type="Proteomes" id="UP000199301">
    <property type="component" value="Unassembled WGS sequence"/>
</dbReference>
<dbReference type="InterPro" id="IPR007278">
    <property type="entry name" value="DUF397"/>
</dbReference>
<protein>
    <recommendedName>
        <fullName evidence="1">DUF397 domain-containing protein</fullName>
    </recommendedName>
</protein>
<dbReference type="OrthoDB" id="4570646at2"/>
<reference evidence="3" key="1">
    <citation type="submission" date="2016-10" db="EMBL/GenBank/DDBJ databases">
        <authorList>
            <person name="Varghese N."/>
            <person name="Submissions S."/>
        </authorList>
    </citation>
    <scope>NUCLEOTIDE SEQUENCE [LARGE SCALE GENOMIC DNA]</scope>
    <source>
        <strain evidence="3">DSM 45459</strain>
    </source>
</reference>
<dbReference type="AlphaFoldDB" id="A0A1H1ABL8"/>
<evidence type="ECO:0000259" key="1">
    <source>
        <dbReference type="Pfam" id="PF04149"/>
    </source>
</evidence>
<sequence length="92" mass="9926">MIPSLQPHPCWRKSSYSADQGSCVEVAAVHPEVTWLKSSYSGDQGSCVEVACPEGGVAVRDSKDPDGAVLVFDRPPWNSFLDVVRRGALEHG</sequence>
<proteinExistence type="predicted"/>
<organism evidence="2 3">
    <name type="scientific">Actinopolyspora saharensis</name>
    <dbReference type="NCBI Taxonomy" id="995062"/>
    <lineage>
        <taxon>Bacteria</taxon>
        <taxon>Bacillati</taxon>
        <taxon>Actinomycetota</taxon>
        <taxon>Actinomycetes</taxon>
        <taxon>Actinopolysporales</taxon>
        <taxon>Actinopolysporaceae</taxon>
        <taxon>Actinopolyspora</taxon>
    </lineage>
</organism>